<name>A0A9P6NKF7_9BASI</name>
<dbReference type="Pfam" id="PF10332">
    <property type="entry name" value="DUF2418"/>
    <property type="match status" value="1"/>
</dbReference>
<evidence type="ECO:0000256" key="4">
    <source>
        <dbReference type="ARBA" id="ARBA00023136"/>
    </source>
</evidence>
<dbReference type="GO" id="GO:0007096">
    <property type="term" value="P:regulation of exit from mitosis"/>
    <property type="evidence" value="ECO:0007669"/>
    <property type="project" value="TreeGrafter"/>
</dbReference>
<reference evidence="7" key="1">
    <citation type="submission" date="2013-11" db="EMBL/GenBank/DDBJ databases">
        <title>Genome sequence of the fusiform rust pathogen reveals effectors for host alternation and coevolution with pine.</title>
        <authorList>
            <consortium name="DOE Joint Genome Institute"/>
            <person name="Smith K."/>
            <person name="Pendleton A."/>
            <person name="Kubisiak T."/>
            <person name="Anderson C."/>
            <person name="Salamov A."/>
            <person name="Aerts A."/>
            <person name="Riley R."/>
            <person name="Clum A."/>
            <person name="Lindquist E."/>
            <person name="Ence D."/>
            <person name="Campbell M."/>
            <person name="Kronenberg Z."/>
            <person name="Feau N."/>
            <person name="Dhillon B."/>
            <person name="Hamelin R."/>
            <person name="Burleigh J."/>
            <person name="Smith J."/>
            <person name="Yandell M."/>
            <person name="Nelson C."/>
            <person name="Grigoriev I."/>
            <person name="Davis J."/>
        </authorList>
    </citation>
    <scope>NUCLEOTIDE SEQUENCE</scope>
    <source>
        <strain evidence="7">G11</strain>
    </source>
</reference>
<comment type="caution">
    <text evidence="7">The sequence shown here is derived from an EMBL/GenBank/DDBJ whole genome shotgun (WGS) entry which is preliminary data.</text>
</comment>
<keyword evidence="2 6" id="KW-0812">Transmembrane</keyword>
<feature type="compositionally biased region" description="Low complexity" evidence="5">
    <location>
        <begin position="70"/>
        <end position="85"/>
    </location>
</feature>
<keyword evidence="4 6" id="KW-0472">Membrane</keyword>
<feature type="region of interest" description="Disordered" evidence="5">
    <location>
        <begin position="1"/>
        <end position="116"/>
    </location>
</feature>
<evidence type="ECO:0000313" key="8">
    <source>
        <dbReference type="Proteomes" id="UP000886653"/>
    </source>
</evidence>
<sequence length="428" mass="48423">MDFLGRRWARQPSNSSTQTNAPHAQQQQTPGRAPRHSLAPSLLVPRPSGRRSIFGNAEPNRPPAYRELPPRSISASYAPSARPPAGTGIPRSSTTYGRGRSLAQMAASPEKPKGRMERIKGQIKSRFDFSAYTDYPSDKWMEIQEQLEMIDFGEMGYSFGIGLIGVHLTIKLTIAIERARRNLVNSRRSTFSSSALAAGDRLSEARALAKSRFSISWLDILSLLSILLIVFSCWNAYKLFRSRRSYRMQIREVRSLSDFVCFHDPVNSPNASLVQSPTAPEAAAQTWGQASWKMIKRISNLLTGYPRPGADDVPKPSQIYQLDVWDPSDLRLKIFTLYSPANALLLHFGNFSENAIYCTLMMVVINFHSHVLIKSFTQQVKDKNIVQSEVMNEYNTKFVYPTAFPHRRSIGTMTSSAEFIRRQDWMEY</sequence>
<dbReference type="AlphaFoldDB" id="A0A9P6NKF7"/>
<evidence type="ECO:0000256" key="5">
    <source>
        <dbReference type="SAM" id="MobiDB-lite"/>
    </source>
</evidence>
<protein>
    <submittedName>
        <fullName evidence="7">Uncharacterized protein</fullName>
    </submittedName>
</protein>
<evidence type="ECO:0000256" key="2">
    <source>
        <dbReference type="ARBA" id="ARBA00022692"/>
    </source>
</evidence>
<feature type="compositionally biased region" description="Polar residues" evidence="5">
    <location>
        <begin position="11"/>
        <end position="30"/>
    </location>
</feature>
<evidence type="ECO:0000256" key="1">
    <source>
        <dbReference type="ARBA" id="ARBA00004127"/>
    </source>
</evidence>
<evidence type="ECO:0000313" key="7">
    <source>
        <dbReference type="EMBL" id="KAG0145205.1"/>
    </source>
</evidence>
<gene>
    <name evidence="7" type="ORF">CROQUDRAFT_46199</name>
</gene>
<accession>A0A9P6NKF7</accession>
<dbReference type="PANTHER" id="PTHR28293">
    <property type="entry name" value="NUCLEAR RIM PROTEIN 1"/>
    <property type="match status" value="1"/>
</dbReference>
<feature type="transmembrane region" description="Helical" evidence="6">
    <location>
        <begin position="215"/>
        <end position="237"/>
    </location>
</feature>
<dbReference type="InterPro" id="IPR018819">
    <property type="entry name" value="Nur1/Mug154"/>
</dbReference>
<proteinExistence type="predicted"/>
<dbReference type="GO" id="GO:0043007">
    <property type="term" value="P:maintenance of rDNA"/>
    <property type="evidence" value="ECO:0007669"/>
    <property type="project" value="TreeGrafter"/>
</dbReference>
<dbReference type="OrthoDB" id="3363151at2759"/>
<keyword evidence="8" id="KW-1185">Reference proteome</keyword>
<dbReference type="EMBL" id="MU167281">
    <property type="protein sequence ID" value="KAG0145205.1"/>
    <property type="molecule type" value="Genomic_DNA"/>
</dbReference>
<evidence type="ECO:0000256" key="6">
    <source>
        <dbReference type="SAM" id="Phobius"/>
    </source>
</evidence>
<dbReference type="GO" id="GO:0012505">
    <property type="term" value="C:endomembrane system"/>
    <property type="evidence" value="ECO:0007669"/>
    <property type="project" value="UniProtKB-SubCell"/>
</dbReference>
<keyword evidence="3 6" id="KW-1133">Transmembrane helix</keyword>
<comment type="subcellular location">
    <subcellularLocation>
        <location evidence="1">Endomembrane system</location>
        <topology evidence="1">Multi-pass membrane protein</topology>
    </subcellularLocation>
</comment>
<organism evidence="7 8">
    <name type="scientific">Cronartium quercuum f. sp. fusiforme G11</name>
    <dbReference type="NCBI Taxonomy" id="708437"/>
    <lineage>
        <taxon>Eukaryota</taxon>
        <taxon>Fungi</taxon>
        <taxon>Dikarya</taxon>
        <taxon>Basidiomycota</taxon>
        <taxon>Pucciniomycotina</taxon>
        <taxon>Pucciniomycetes</taxon>
        <taxon>Pucciniales</taxon>
        <taxon>Coleosporiaceae</taxon>
        <taxon>Cronartium</taxon>
    </lineage>
</organism>
<dbReference type="Proteomes" id="UP000886653">
    <property type="component" value="Unassembled WGS sequence"/>
</dbReference>
<evidence type="ECO:0000256" key="3">
    <source>
        <dbReference type="ARBA" id="ARBA00022989"/>
    </source>
</evidence>
<dbReference type="PANTHER" id="PTHR28293:SF1">
    <property type="entry name" value="NUCLEAR RIM PROTEIN 1"/>
    <property type="match status" value="1"/>
</dbReference>